<comment type="caution">
    <text evidence="1">The sequence shown here is derived from an EMBL/GenBank/DDBJ whole genome shotgun (WGS) entry which is preliminary data.</text>
</comment>
<organism evidence="1 2">
    <name type="scientific">Brevibacillus borstelensis AK1</name>
    <dbReference type="NCBI Taxonomy" id="1300222"/>
    <lineage>
        <taxon>Bacteria</taxon>
        <taxon>Bacillati</taxon>
        <taxon>Bacillota</taxon>
        <taxon>Bacilli</taxon>
        <taxon>Bacillales</taxon>
        <taxon>Paenibacillaceae</taxon>
        <taxon>Brevibacillus</taxon>
    </lineage>
</organism>
<dbReference type="EMBL" id="APBN01000001">
    <property type="protein sequence ID" value="EMT54695.1"/>
    <property type="molecule type" value="Genomic_DNA"/>
</dbReference>
<dbReference type="PATRIC" id="fig|1300222.3.peg.798"/>
<dbReference type="AlphaFoldDB" id="M8EGW6"/>
<reference evidence="1 2" key="1">
    <citation type="submission" date="2013-03" db="EMBL/GenBank/DDBJ databases">
        <title>Assembly of a new bacterial strain Brevibacillus borstelensis AK1.</title>
        <authorList>
            <person name="Rajan I."/>
            <person name="PoliReddy D."/>
            <person name="Sugumar T."/>
            <person name="Rathinam K."/>
            <person name="Alqarawi S."/>
            <person name="Khalil A.B."/>
            <person name="Sivakumar N."/>
        </authorList>
    </citation>
    <scope>NUCLEOTIDE SEQUENCE [LARGE SCALE GENOMIC DNA]</scope>
    <source>
        <strain evidence="1 2">AK1</strain>
    </source>
</reference>
<dbReference type="STRING" id="1300222.I532_03785"/>
<name>M8EGW6_9BACL</name>
<dbReference type="Proteomes" id="UP000012081">
    <property type="component" value="Unassembled WGS sequence"/>
</dbReference>
<sequence length="75" mass="8548">MIAGKRVGLTPDEDTRKKLVRLAVACGKHPTTMALDLVKLCLNTPNIIDHVQRINNAEERYRVRYRIEGNAVIYD</sequence>
<keyword evidence="2" id="KW-1185">Reference proteome</keyword>
<dbReference type="OrthoDB" id="2879638at2"/>
<evidence type="ECO:0000313" key="1">
    <source>
        <dbReference type="EMBL" id="EMT54695.1"/>
    </source>
</evidence>
<evidence type="ECO:0000313" key="2">
    <source>
        <dbReference type="Proteomes" id="UP000012081"/>
    </source>
</evidence>
<protein>
    <submittedName>
        <fullName evidence="1">Uncharacterized protein</fullName>
    </submittedName>
</protein>
<gene>
    <name evidence="1" type="ORF">I532_03785</name>
</gene>
<proteinExistence type="predicted"/>
<dbReference type="RefSeq" id="WP_003386500.1">
    <property type="nucleotide sequence ID" value="NZ_APBN01000001.1"/>
</dbReference>
<accession>M8EGW6</accession>